<feature type="domain" description="tRNA-specific 2-thiouridylase MnmA-like C-terminal" evidence="12">
    <location>
        <begin position="285"/>
        <end position="372"/>
    </location>
</feature>
<keyword evidence="6" id="KW-0819">tRNA processing</keyword>
<feature type="domain" description="tRNA-specific 2-thiouridylase MnmA-like central" evidence="13">
    <location>
        <begin position="213"/>
        <end position="274"/>
    </location>
</feature>
<keyword evidence="5 14" id="KW-0808">Transferase</keyword>
<evidence type="ECO:0000256" key="2">
    <source>
        <dbReference type="ARBA" id="ARBA00006191"/>
    </source>
</evidence>
<proteinExistence type="inferred from homology"/>
<evidence type="ECO:0000256" key="3">
    <source>
        <dbReference type="ARBA" id="ARBA00011953"/>
    </source>
</evidence>
<dbReference type="Pfam" id="PF20259">
    <property type="entry name" value="tRNA_Me_trans_M"/>
    <property type="match status" value="1"/>
</dbReference>
<dbReference type="PANTHER" id="PTHR11933:SF5">
    <property type="entry name" value="MITOCHONDRIAL TRNA-SPECIFIC 2-THIOURIDYLASE 1"/>
    <property type="match status" value="1"/>
</dbReference>
<dbReference type="InterPro" id="IPR046885">
    <property type="entry name" value="MnmA-like_C"/>
</dbReference>
<evidence type="ECO:0000256" key="8">
    <source>
        <dbReference type="ARBA" id="ARBA00022840"/>
    </source>
</evidence>
<dbReference type="Gene3D" id="2.30.30.280">
    <property type="entry name" value="Adenine nucleotide alpha hydrolases-like domains"/>
    <property type="match status" value="1"/>
</dbReference>
<comment type="function">
    <text evidence="1">Catalyzes the 2-thiolation of uridine at the wobble position (U34) of mitochondrial tRNA(Lys), tRNA(Glu) and tRNA(Gln). Required for the formation of 5-taurinomethyl-2-thiouridine (tm5s2U) of mitochondrial tRNA(Lys), tRNA(Glu), and tRNA(Gln) at the wobble position. ATP is required to activate the C2 atom of the wobble base.</text>
</comment>
<name>A0A165QYM3_9APHY</name>
<evidence type="ECO:0000256" key="6">
    <source>
        <dbReference type="ARBA" id="ARBA00022694"/>
    </source>
</evidence>
<dbReference type="Gene3D" id="2.40.30.10">
    <property type="entry name" value="Translation factors"/>
    <property type="match status" value="1"/>
</dbReference>
<evidence type="ECO:0000256" key="9">
    <source>
        <dbReference type="ARBA" id="ARBA00022884"/>
    </source>
</evidence>
<dbReference type="Pfam" id="PF20258">
    <property type="entry name" value="tRNA_Me_trans_C"/>
    <property type="match status" value="1"/>
</dbReference>
<dbReference type="GO" id="GO:0005739">
    <property type="term" value="C:mitochondrion"/>
    <property type="evidence" value="ECO:0007669"/>
    <property type="project" value="TreeGrafter"/>
</dbReference>
<keyword evidence="15" id="KW-1185">Reference proteome</keyword>
<dbReference type="Pfam" id="PF03054">
    <property type="entry name" value="tRNA_Me_trans"/>
    <property type="match status" value="1"/>
</dbReference>
<dbReference type="EC" id="2.8.1.14" evidence="3"/>
<keyword evidence="8" id="KW-0067">ATP-binding</keyword>
<dbReference type="NCBIfam" id="NF001138">
    <property type="entry name" value="PRK00143.1"/>
    <property type="match status" value="1"/>
</dbReference>
<dbReference type="GO" id="GO:0005524">
    <property type="term" value="F:ATP binding"/>
    <property type="evidence" value="ECO:0007669"/>
    <property type="project" value="UniProtKB-KW"/>
</dbReference>
<evidence type="ECO:0000256" key="4">
    <source>
        <dbReference type="ARBA" id="ARBA00022555"/>
    </source>
</evidence>
<comment type="catalytic activity">
    <reaction evidence="11">
        <text>5-taurinomethyluridine(34) in tRNA + S-sulfanyl-L-cysteinyl-[protein] + AH2 + ATP = 5-taurinomethyl-2-thiouridine(34) in tRNA + L-cysteinyl-[protein] + A + AMP + diphosphate + H(+)</text>
        <dbReference type="Rhea" id="RHEA:47040"/>
        <dbReference type="Rhea" id="RHEA-COMP:10131"/>
        <dbReference type="Rhea" id="RHEA-COMP:11726"/>
        <dbReference type="Rhea" id="RHEA-COMP:11732"/>
        <dbReference type="Rhea" id="RHEA-COMP:11733"/>
        <dbReference type="ChEBI" id="CHEBI:13193"/>
        <dbReference type="ChEBI" id="CHEBI:15378"/>
        <dbReference type="ChEBI" id="CHEBI:17499"/>
        <dbReference type="ChEBI" id="CHEBI:29950"/>
        <dbReference type="ChEBI" id="CHEBI:30616"/>
        <dbReference type="ChEBI" id="CHEBI:33019"/>
        <dbReference type="ChEBI" id="CHEBI:61963"/>
        <dbReference type="ChEBI" id="CHEBI:87171"/>
        <dbReference type="ChEBI" id="CHEBI:87172"/>
        <dbReference type="ChEBI" id="CHEBI:456215"/>
        <dbReference type="EC" id="2.8.1.14"/>
    </reaction>
</comment>
<dbReference type="InterPro" id="IPR014729">
    <property type="entry name" value="Rossmann-like_a/b/a_fold"/>
</dbReference>
<dbReference type="InterPro" id="IPR004506">
    <property type="entry name" value="MnmA-like"/>
</dbReference>
<keyword evidence="9" id="KW-0694">RNA-binding</keyword>
<evidence type="ECO:0000256" key="7">
    <source>
        <dbReference type="ARBA" id="ARBA00022741"/>
    </source>
</evidence>
<evidence type="ECO:0000256" key="5">
    <source>
        <dbReference type="ARBA" id="ARBA00022679"/>
    </source>
</evidence>
<dbReference type="GO" id="GO:0032259">
    <property type="term" value="P:methylation"/>
    <property type="evidence" value="ECO:0007669"/>
    <property type="project" value="UniProtKB-KW"/>
</dbReference>
<dbReference type="GO" id="GO:0016783">
    <property type="term" value="F:sulfurtransferase activity"/>
    <property type="evidence" value="ECO:0007669"/>
    <property type="project" value="InterPro"/>
</dbReference>
<dbReference type="GO" id="GO:0002143">
    <property type="term" value="P:tRNA wobble position uridine thiolation"/>
    <property type="evidence" value="ECO:0007669"/>
    <property type="project" value="TreeGrafter"/>
</dbReference>
<dbReference type="GO" id="GO:0000049">
    <property type="term" value="F:tRNA binding"/>
    <property type="evidence" value="ECO:0007669"/>
    <property type="project" value="UniProtKB-KW"/>
</dbReference>
<dbReference type="SUPFAM" id="SSF52402">
    <property type="entry name" value="Adenine nucleotide alpha hydrolases-like"/>
    <property type="match status" value="1"/>
</dbReference>
<dbReference type="GO" id="GO:0008168">
    <property type="term" value="F:methyltransferase activity"/>
    <property type="evidence" value="ECO:0007669"/>
    <property type="project" value="UniProtKB-KW"/>
</dbReference>
<protein>
    <recommendedName>
        <fullName evidence="3">tRNA-5-taurinomethyluridine 2-sulfurtransferase</fullName>
        <ecNumber evidence="3">2.8.1.14</ecNumber>
    </recommendedName>
</protein>
<keyword evidence="14" id="KW-0489">Methyltransferase</keyword>
<dbReference type="FunFam" id="2.30.30.280:FF:000001">
    <property type="entry name" value="tRNA-specific 2-thiouridylase MnmA"/>
    <property type="match status" value="1"/>
</dbReference>
<accession>A0A165QYM3</accession>
<gene>
    <name evidence="14" type="ORF">DAEQUDRAFT_668244</name>
</gene>
<keyword evidence="4" id="KW-0820">tRNA-binding</keyword>
<evidence type="ECO:0000259" key="12">
    <source>
        <dbReference type="Pfam" id="PF20258"/>
    </source>
</evidence>
<reference evidence="14 15" key="1">
    <citation type="journal article" date="2016" name="Mol. Biol. Evol.">
        <title>Comparative Genomics of Early-Diverging Mushroom-Forming Fungi Provides Insights into the Origins of Lignocellulose Decay Capabilities.</title>
        <authorList>
            <person name="Nagy L.G."/>
            <person name="Riley R."/>
            <person name="Tritt A."/>
            <person name="Adam C."/>
            <person name="Daum C."/>
            <person name="Floudas D."/>
            <person name="Sun H."/>
            <person name="Yadav J.S."/>
            <person name="Pangilinan J."/>
            <person name="Larsson K.H."/>
            <person name="Matsuura K."/>
            <person name="Barry K."/>
            <person name="Labutti K."/>
            <person name="Kuo R."/>
            <person name="Ohm R.A."/>
            <person name="Bhattacharya S.S."/>
            <person name="Shirouzu T."/>
            <person name="Yoshinaga Y."/>
            <person name="Martin F.M."/>
            <person name="Grigoriev I.V."/>
            <person name="Hibbett D.S."/>
        </authorList>
    </citation>
    <scope>NUCLEOTIDE SEQUENCE [LARGE SCALE GENOMIC DNA]</scope>
    <source>
        <strain evidence="14 15">L-15889</strain>
    </source>
</reference>
<evidence type="ECO:0000256" key="1">
    <source>
        <dbReference type="ARBA" id="ARBA00003986"/>
    </source>
</evidence>
<dbReference type="PANTHER" id="PTHR11933">
    <property type="entry name" value="TRNA 5-METHYLAMINOMETHYL-2-THIOURIDYLATE -METHYLTRANSFERASE"/>
    <property type="match status" value="1"/>
</dbReference>
<evidence type="ECO:0000313" key="15">
    <source>
        <dbReference type="Proteomes" id="UP000076727"/>
    </source>
</evidence>
<dbReference type="OrthoDB" id="3685at2759"/>
<evidence type="ECO:0000256" key="10">
    <source>
        <dbReference type="ARBA" id="ARBA00023157"/>
    </source>
</evidence>
<dbReference type="CDD" id="cd01998">
    <property type="entry name" value="MnmA_TRMU-like"/>
    <property type="match status" value="1"/>
</dbReference>
<sequence length="410" mass="46491">MSGGVDSSVTAKLLSDKDYDLSAIFMKNWDTRDESGTDQGCEWEKDWEDVQRVCRKLDMPCKMVDLSRQYWNRVFAPCLQMWEQGQTPNPDVWCNKEVKFGALMDQLANGDCWLATGHYADKAWITPHFEGLEPSVGNSALRPTLIRPKDRAKDQTYYLSAIPEESLARALFPLAPYTKSEVRELAQKADLPTAARPESQGICFVGQKRRFDKWLSEYIPPSPGPFVSLETGETIGHHEGLWHFTMCQKARIRGLAKKAYVARKDLERNIIYVVPGADHPALYSKGLVATKFQWIWRDSPPSSIDTDSGFRCRVQYGYRTPDVACTVRRWVTSLDPQTDDLRVEFDEPRKDIAPGQIAVVLDGERVLGCGTIMESFDAYDTTYPIHTSDLHVRLSLEPRGSLRSGSVRPE</sequence>
<evidence type="ECO:0000313" key="14">
    <source>
        <dbReference type="EMBL" id="KZT70089.1"/>
    </source>
</evidence>
<dbReference type="Proteomes" id="UP000076727">
    <property type="component" value="Unassembled WGS sequence"/>
</dbReference>
<dbReference type="NCBIfam" id="TIGR00420">
    <property type="entry name" value="trmU"/>
    <property type="match status" value="1"/>
</dbReference>
<keyword evidence="7" id="KW-0547">Nucleotide-binding</keyword>
<dbReference type="InterPro" id="IPR023382">
    <property type="entry name" value="MnmA-like_central_sf"/>
</dbReference>
<evidence type="ECO:0000259" key="13">
    <source>
        <dbReference type="Pfam" id="PF20259"/>
    </source>
</evidence>
<organism evidence="14 15">
    <name type="scientific">Daedalea quercina L-15889</name>
    <dbReference type="NCBI Taxonomy" id="1314783"/>
    <lineage>
        <taxon>Eukaryota</taxon>
        <taxon>Fungi</taxon>
        <taxon>Dikarya</taxon>
        <taxon>Basidiomycota</taxon>
        <taxon>Agaricomycotina</taxon>
        <taxon>Agaricomycetes</taxon>
        <taxon>Polyporales</taxon>
        <taxon>Fomitopsis</taxon>
    </lineage>
</organism>
<keyword evidence="10" id="KW-1015">Disulfide bond</keyword>
<dbReference type="Gene3D" id="3.40.50.620">
    <property type="entry name" value="HUPs"/>
    <property type="match status" value="1"/>
</dbReference>
<dbReference type="EMBL" id="KV429053">
    <property type="protein sequence ID" value="KZT70089.1"/>
    <property type="molecule type" value="Genomic_DNA"/>
</dbReference>
<evidence type="ECO:0000256" key="11">
    <source>
        <dbReference type="ARBA" id="ARBA00049564"/>
    </source>
</evidence>
<dbReference type="STRING" id="1314783.A0A165QYM3"/>
<dbReference type="InterPro" id="IPR046884">
    <property type="entry name" value="MnmA-like_central"/>
</dbReference>
<comment type="similarity">
    <text evidence="2">Belongs to the MnmA/TRMU family.</text>
</comment>
<dbReference type="AlphaFoldDB" id="A0A165QYM3"/>